<dbReference type="RefSeq" id="WP_004267238.1">
    <property type="nucleotide sequence ID" value="NC_013922.1"/>
</dbReference>
<gene>
    <name evidence="3" type="ordered locus">Nmag_2230</name>
    <name evidence="4" type="ORF">C500_09254</name>
</gene>
<dbReference type="EMBL" id="CP001932">
    <property type="protein sequence ID" value="ADD05795.1"/>
    <property type="molecule type" value="Genomic_DNA"/>
</dbReference>
<accession>D3SWR3</accession>
<keyword evidence="5" id="KW-1185">Reference proteome</keyword>
<dbReference type="Pfam" id="PF26471">
    <property type="entry name" value="DUF8146"/>
    <property type="match status" value="1"/>
</dbReference>
<keyword evidence="1" id="KW-0175">Coiled coil</keyword>
<dbReference type="Proteomes" id="UP000001879">
    <property type="component" value="Chromosome"/>
</dbReference>
<reference evidence="3 5" key="2">
    <citation type="journal article" date="2012" name="BMC Genomics">
        <title>A comparative genomics perspective on the genetic content of the alkaliphilic haloarchaeon Natrialba magadii ATCC 43099T.</title>
        <authorList>
            <person name="Siddaramappa S."/>
            <person name="Challacombe J.F."/>
            <person name="Decastro R.E."/>
            <person name="Pfeiffer F."/>
            <person name="Sastre D.E."/>
            <person name="Gimenez M.I."/>
            <person name="Paggi R.A."/>
            <person name="Detter J.C."/>
            <person name="Davenport K.W."/>
            <person name="Goodwin L.A."/>
            <person name="Kyrpides N."/>
            <person name="Tapia R."/>
            <person name="Pitluck S."/>
            <person name="Lucas S."/>
            <person name="Woyke T."/>
            <person name="Maupin-Furlow J.A."/>
        </authorList>
    </citation>
    <scope>NUCLEOTIDE SEQUENCE [LARGE SCALE GENOMIC DNA]</scope>
    <source>
        <strain evidence="3">ATCC 43099</strain>
        <strain evidence="5">ATCC 43099 / DSM 3394 / CCM 3739 / CIP 104546 / IAM 13178 / JCM 8861 / NBRC 102185 / NCIMB 2190 / MS3</strain>
    </source>
</reference>
<feature type="coiled-coil region" evidence="1">
    <location>
        <begin position="91"/>
        <end position="132"/>
    </location>
</feature>
<evidence type="ECO:0000313" key="4">
    <source>
        <dbReference type="EMBL" id="ELY30129.1"/>
    </source>
</evidence>
<dbReference type="PaxDb" id="547559-Nmag_2230"/>
<dbReference type="eggNOG" id="arCOG04800">
    <property type="taxonomic scope" value="Archaea"/>
</dbReference>
<organism evidence="3 5">
    <name type="scientific">Natrialba magadii (strain ATCC 43099 / DSM 3394 / CCM 3739 / CIP 104546 / IAM 13178 / JCM 8861 / NBRC 102185 / NCIMB 2190 / MS3)</name>
    <name type="common">Natronobacterium magadii</name>
    <dbReference type="NCBI Taxonomy" id="547559"/>
    <lineage>
        <taxon>Archaea</taxon>
        <taxon>Methanobacteriati</taxon>
        <taxon>Methanobacteriota</taxon>
        <taxon>Stenosarchaea group</taxon>
        <taxon>Halobacteria</taxon>
        <taxon>Halobacteriales</taxon>
        <taxon>Natrialbaceae</taxon>
        <taxon>Natrialba</taxon>
    </lineage>
</organism>
<dbReference type="GeneID" id="8825079"/>
<dbReference type="KEGG" id="nmg:Nmag_2230"/>
<proteinExistence type="predicted"/>
<dbReference type="PATRIC" id="fig|547559.17.peg.1822"/>
<reference evidence="5" key="1">
    <citation type="submission" date="2010-02" db="EMBL/GenBank/DDBJ databases">
        <title>Complete sequence of chromosome of Natrialba magadii ATCC 43099.</title>
        <authorList>
            <consortium name="US DOE Joint Genome Institute"/>
            <person name="Lucas S."/>
            <person name="Copeland A."/>
            <person name="Lapidus A."/>
            <person name="Cheng J.-F."/>
            <person name="Bruce D."/>
            <person name="Goodwin L."/>
            <person name="Pitluck S."/>
            <person name="Davenport K."/>
            <person name="Saunders E."/>
            <person name="Detter J.C."/>
            <person name="Han C."/>
            <person name="Tapia R."/>
            <person name="Land M."/>
            <person name="Hauser L."/>
            <person name="Kyrpides N."/>
            <person name="Mikhailova N."/>
            <person name="De Castro R.E."/>
            <person name="Maupin-Furlow J.A."/>
            <person name="Woyke T."/>
        </authorList>
    </citation>
    <scope>NUCLEOTIDE SEQUENCE [LARGE SCALE GENOMIC DNA]</scope>
    <source>
        <strain evidence="5">ATCC 43099 / DSM 3394 / CCM 3739 / CIP 104546 / IAM 13178 / JCM 8861 / NBRC 102185 / NCIMB 2190 / MS3</strain>
    </source>
</reference>
<dbReference type="Proteomes" id="UP000011543">
    <property type="component" value="Unassembled WGS sequence"/>
</dbReference>
<reference evidence="3" key="4">
    <citation type="submission" date="2016-09" db="EMBL/GenBank/DDBJ databases">
        <authorList>
            <person name="Pfeiffer F."/>
        </authorList>
    </citation>
    <scope>NUCLEOTIDE SEQUENCE</scope>
    <source>
        <strain evidence="3">ATCC 43099</strain>
    </source>
</reference>
<sequence length="153" mass="17523">MGNKNKTISFRVNEDAFDALQDIAEERDISLSAVFRDYVDQLVEHDGQVAVVPERDLEIRSAEGAGSSDGDDADLSFPPTVEVPKSFIREHERLELETNHLREQLDEYKAYVTQLQDRLEDEEDEVLLLDDLDDFDDLDDLDSADVDDSYQLR</sequence>
<dbReference type="GO" id="GO:0003677">
    <property type="term" value="F:DNA binding"/>
    <property type="evidence" value="ECO:0007669"/>
    <property type="project" value="UniProtKB-KW"/>
</dbReference>
<dbReference type="EMBL" id="AOHS01000032">
    <property type="protein sequence ID" value="ELY30129.1"/>
    <property type="molecule type" value="Genomic_DNA"/>
</dbReference>
<keyword evidence="4" id="KW-0238">DNA-binding</keyword>
<evidence type="ECO:0000313" key="3">
    <source>
        <dbReference type="EMBL" id="ADD05795.1"/>
    </source>
</evidence>
<evidence type="ECO:0000313" key="6">
    <source>
        <dbReference type="Proteomes" id="UP000011543"/>
    </source>
</evidence>
<evidence type="ECO:0000313" key="5">
    <source>
        <dbReference type="Proteomes" id="UP000001879"/>
    </source>
</evidence>
<name>D3SWR3_NATMM</name>
<protein>
    <submittedName>
        <fullName evidence="3">CopG domain protein</fullName>
    </submittedName>
    <submittedName>
        <fullName evidence="4">DNA-binding domain-containing protein</fullName>
    </submittedName>
</protein>
<dbReference type="OrthoDB" id="238179at2157"/>
<dbReference type="InterPro" id="IPR058459">
    <property type="entry name" value="DUF8146"/>
</dbReference>
<dbReference type="AlphaFoldDB" id="D3SWR3"/>
<reference evidence="4 6" key="3">
    <citation type="journal article" date="2014" name="PLoS Genet.">
        <title>Phylogenetically driven sequencing of extremely halophilic archaea reveals strategies for static and dynamic osmo-response.</title>
        <authorList>
            <person name="Becker E.A."/>
            <person name="Seitzer P.M."/>
            <person name="Tritt A."/>
            <person name="Larsen D."/>
            <person name="Krusor M."/>
            <person name="Yao A.I."/>
            <person name="Wu D."/>
            <person name="Madern D."/>
            <person name="Eisen J.A."/>
            <person name="Darling A.E."/>
            <person name="Facciotti M.T."/>
        </authorList>
    </citation>
    <scope>NUCLEOTIDE SEQUENCE [LARGE SCALE GENOMIC DNA]</scope>
    <source>
        <strain evidence="6">ATCC 43099 / DSM 3394 / CCM 3739 / CIP 104546 / IAM 13178 / JCM 8861 / NBRC 102185 / NCIMB 2190 / MS3</strain>
        <strain evidence="4">MS-3</strain>
    </source>
</reference>
<feature type="region of interest" description="Disordered" evidence="2">
    <location>
        <begin position="60"/>
        <end position="80"/>
    </location>
</feature>
<evidence type="ECO:0000256" key="1">
    <source>
        <dbReference type="SAM" id="Coils"/>
    </source>
</evidence>
<evidence type="ECO:0000256" key="2">
    <source>
        <dbReference type="SAM" id="MobiDB-lite"/>
    </source>
</evidence>
<dbReference type="HOGENOM" id="CLU_121270_0_0_2"/>